<dbReference type="Proteomes" id="UP000887568">
    <property type="component" value="Unplaced"/>
</dbReference>
<dbReference type="PANTHER" id="PTHR13254:SF0">
    <property type="entry name" value="GOLGIN SUBFAMILY A MEMBER 7_ERF4 DOMAIN-CONTAINING PROTEIN"/>
    <property type="match status" value="1"/>
</dbReference>
<evidence type="ECO:0000256" key="3">
    <source>
        <dbReference type="ARBA" id="ARBA00011396"/>
    </source>
</evidence>
<sequence length="150" mass="17149">MAGASYAAQVHEPMAMENIQRQPVPIGKVFIQRDYSDGMKVKFQTKLPLEINDRIDQRMFETTVIRLNEIYGDAEALKARIFCEGCLICLTGYLALLCVKSHYERKVKEAARYIQSQNDEVYAPRGLVLVDPFERGLRVIEIVILPQDRG</sequence>
<proteinExistence type="inferred from homology"/>
<name>A0A913Z6K2_PATMI</name>
<dbReference type="GeneID" id="119720853"/>
<dbReference type="RefSeq" id="XP_038046641.1">
    <property type="nucleotide sequence ID" value="XM_038190713.1"/>
</dbReference>
<evidence type="ECO:0000256" key="2">
    <source>
        <dbReference type="ARBA" id="ARBA00007732"/>
    </source>
</evidence>
<evidence type="ECO:0000313" key="9">
    <source>
        <dbReference type="Proteomes" id="UP000887568"/>
    </source>
</evidence>
<dbReference type="Pfam" id="PF10256">
    <property type="entry name" value="Erf4"/>
    <property type="match status" value="1"/>
</dbReference>
<comment type="subcellular location">
    <subcellularLocation>
        <location evidence="1">Endoplasmic reticulum membrane</location>
        <topology evidence="1">Peripheral membrane protein</topology>
    </subcellularLocation>
</comment>
<evidence type="ECO:0000259" key="7">
    <source>
        <dbReference type="Pfam" id="PF10256"/>
    </source>
</evidence>
<protein>
    <recommendedName>
        <fullName evidence="4">Ras modification protein ERF4</fullName>
    </recommendedName>
</protein>
<dbReference type="AlphaFoldDB" id="A0A913Z6K2"/>
<comment type="similarity">
    <text evidence="2">Belongs to the ERF4 family.</text>
</comment>
<feature type="domain" description="Golgin subfamily A member 7/ERF4" evidence="7">
    <location>
        <begin position="29"/>
        <end position="141"/>
    </location>
</feature>
<accession>A0A913Z6K2</accession>
<dbReference type="OrthoDB" id="2190159at2759"/>
<evidence type="ECO:0000256" key="4">
    <source>
        <dbReference type="ARBA" id="ARBA00018463"/>
    </source>
</evidence>
<dbReference type="OMA" id="FIYICTE"/>
<keyword evidence="5" id="KW-0256">Endoplasmic reticulum</keyword>
<dbReference type="EnsemblMetazoa" id="XM_038190713.1">
    <property type="protein sequence ID" value="XP_038046641.1"/>
    <property type="gene ID" value="LOC119720853"/>
</dbReference>
<organism evidence="8 9">
    <name type="scientific">Patiria miniata</name>
    <name type="common">Bat star</name>
    <name type="synonym">Asterina miniata</name>
    <dbReference type="NCBI Taxonomy" id="46514"/>
    <lineage>
        <taxon>Eukaryota</taxon>
        <taxon>Metazoa</taxon>
        <taxon>Echinodermata</taxon>
        <taxon>Eleutherozoa</taxon>
        <taxon>Asterozoa</taxon>
        <taxon>Asteroidea</taxon>
        <taxon>Valvatacea</taxon>
        <taxon>Valvatida</taxon>
        <taxon>Asterinidae</taxon>
        <taxon>Patiria</taxon>
    </lineage>
</organism>
<reference evidence="8" key="1">
    <citation type="submission" date="2022-11" db="UniProtKB">
        <authorList>
            <consortium name="EnsemblMetazoa"/>
        </authorList>
    </citation>
    <scope>IDENTIFICATION</scope>
</reference>
<evidence type="ECO:0000256" key="6">
    <source>
        <dbReference type="ARBA" id="ARBA00023136"/>
    </source>
</evidence>
<comment type="subunit">
    <text evidence="3">Interacts with ERF2.</text>
</comment>
<dbReference type="GO" id="GO:0005789">
    <property type="term" value="C:endoplasmic reticulum membrane"/>
    <property type="evidence" value="ECO:0007669"/>
    <property type="project" value="UniProtKB-SubCell"/>
</dbReference>
<keyword evidence="9" id="KW-1185">Reference proteome</keyword>
<dbReference type="InterPro" id="IPR019383">
    <property type="entry name" value="Golgin_A_7/ERF4"/>
</dbReference>
<dbReference type="InterPro" id="IPR051371">
    <property type="entry name" value="Ras_palmitoyltransferase"/>
</dbReference>
<evidence type="ECO:0000256" key="1">
    <source>
        <dbReference type="ARBA" id="ARBA00004406"/>
    </source>
</evidence>
<evidence type="ECO:0000256" key="5">
    <source>
        <dbReference type="ARBA" id="ARBA00022824"/>
    </source>
</evidence>
<dbReference type="PANTHER" id="PTHR13254">
    <property type="entry name" value="GOLGI AUTOANTIGEN, GOLGIN SUBFAMILY A, 7"/>
    <property type="match status" value="1"/>
</dbReference>
<dbReference type="GO" id="GO:0002178">
    <property type="term" value="C:palmitoyltransferase complex"/>
    <property type="evidence" value="ECO:0007669"/>
    <property type="project" value="TreeGrafter"/>
</dbReference>
<evidence type="ECO:0000313" key="8">
    <source>
        <dbReference type="EnsemblMetazoa" id="XP_038046641.1"/>
    </source>
</evidence>
<keyword evidence="6" id="KW-0472">Membrane</keyword>
<dbReference type="GO" id="GO:0006612">
    <property type="term" value="P:protein targeting to membrane"/>
    <property type="evidence" value="ECO:0007669"/>
    <property type="project" value="TreeGrafter"/>
</dbReference>